<keyword evidence="1" id="KW-0472">Membrane</keyword>
<evidence type="ECO:0000256" key="1">
    <source>
        <dbReference type="SAM" id="Phobius"/>
    </source>
</evidence>
<protein>
    <submittedName>
        <fullName evidence="2">Uncharacterized protein</fullName>
    </submittedName>
</protein>
<reference evidence="2 3" key="1">
    <citation type="journal article" date="2019" name="Sci. Rep.">
        <title>Orb-weaving spider Araneus ventricosus genome elucidates the spidroin gene catalogue.</title>
        <authorList>
            <person name="Kono N."/>
            <person name="Nakamura H."/>
            <person name="Ohtoshi R."/>
            <person name="Moran D.A.P."/>
            <person name="Shinohara A."/>
            <person name="Yoshida Y."/>
            <person name="Fujiwara M."/>
            <person name="Mori M."/>
            <person name="Tomita M."/>
            <person name="Arakawa K."/>
        </authorList>
    </citation>
    <scope>NUCLEOTIDE SEQUENCE [LARGE SCALE GENOMIC DNA]</scope>
</reference>
<keyword evidence="3" id="KW-1185">Reference proteome</keyword>
<name>A0A4Y2IG20_ARAVE</name>
<evidence type="ECO:0000313" key="2">
    <source>
        <dbReference type="EMBL" id="GBM76691.1"/>
    </source>
</evidence>
<sequence>RNVNNCDPFFFTIEGKKSPNGVCQSLKCSTPKDIQLEFQHEGISCSTASFISVSTMALVLAAFAFFIRRQ</sequence>
<comment type="caution">
    <text evidence="2">The sequence shown here is derived from an EMBL/GenBank/DDBJ whole genome shotgun (WGS) entry which is preliminary data.</text>
</comment>
<feature type="transmembrane region" description="Helical" evidence="1">
    <location>
        <begin position="48"/>
        <end position="67"/>
    </location>
</feature>
<gene>
    <name evidence="2" type="ORF">AVEN_196957_1</name>
</gene>
<feature type="non-terminal residue" evidence="2">
    <location>
        <position position="1"/>
    </location>
</feature>
<dbReference type="EMBL" id="BGPR01002640">
    <property type="protein sequence ID" value="GBM76691.1"/>
    <property type="molecule type" value="Genomic_DNA"/>
</dbReference>
<keyword evidence="1" id="KW-0812">Transmembrane</keyword>
<proteinExistence type="predicted"/>
<evidence type="ECO:0000313" key="3">
    <source>
        <dbReference type="Proteomes" id="UP000499080"/>
    </source>
</evidence>
<dbReference type="OrthoDB" id="6510671at2759"/>
<accession>A0A4Y2IG20</accession>
<organism evidence="2 3">
    <name type="scientific">Araneus ventricosus</name>
    <name type="common">Orbweaver spider</name>
    <name type="synonym">Epeira ventricosa</name>
    <dbReference type="NCBI Taxonomy" id="182803"/>
    <lineage>
        <taxon>Eukaryota</taxon>
        <taxon>Metazoa</taxon>
        <taxon>Ecdysozoa</taxon>
        <taxon>Arthropoda</taxon>
        <taxon>Chelicerata</taxon>
        <taxon>Arachnida</taxon>
        <taxon>Araneae</taxon>
        <taxon>Araneomorphae</taxon>
        <taxon>Entelegynae</taxon>
        <taxon>Araneoidea</taxon>
        <taxon>Araneidae</taxon>
        <taxon>Araneus</taxon>
    </lineage>
</organism>
<dbReference type="Proteomes" id="UP000499080">
    <property type="component" value="Unassembled WGS sequence"/>
</dbReference>
<dbReference type="AlphaFoldDB" id="A0A4Y2IG20"/>
<keyword evidence="1" id="KW-1133">Transmembrane helix</keyword>